<protein>
    <submittedName>
        <fullName evidence="1">Uncharacterized protein</fullName>
    </submittedName>
</protein>
<gene>
    <name evidence="1" type="ORF">F0L74_03600</name>
</gene>
<dbReference type="Proteomes" id="UP000324611">
    <property type="component" value="Unassembled WGS sequence"/>
</dbReference>
<organism evidence="1 2">
    <name type="scientific">Chitinophaga agrisoli</name>
    <dbReference type="NCBI Taxonomy" id="2607653"/>
    <lineage>
        <taxon>Bacteria</taxon>
        <taxon>Pseudomonadati</taxon>
        <taxon>Bacteroidota</taxon>
        <taxon>Chitinophagia</taxon>
        <taxon>Chitinophagales</taxon>
        <taxon>Chitinophagaceae</taxon>
        <taxon>Chitinophaga</taxon>
    </lineage>
</organism>
<dbReference type="RefSeq" id="WP_149836454.1">
    <property type="nucleotide sequence ID" value="NZ_VUOC01000001.1"/>
</dbReference>
<keyword evidence="2" id="KW-1185">Reference proteome</keyword>
<reference evidence="1 2" key="2">
    <citation type="submission" date="2019-09" db="EMBL/GenBank/DDBJ databases">
        <authorList>
            <person name="Jin C."/>
        </authorList>
    </citation>
    <scope>NUCLEOTIDE SEQUENCE [LARGE SCALE GENOMIC DNA]</scope>
    <source>
        <strain evidence="1 2">BN140078</strain>
    </source>
</reference>
<accession>A0A5B2W2I2</accession>
<comment type="caution">
    <text evidence="1">The sequence shown here is derived from an EMBL/GenBank/DDBJ whole genome shotgun (WGS) entry which is preliminary data.</text>
</comment>
<dbReference type="AlphaFoldDB" id="A0A5B2W2I2"/>
<sequence length="220" mass="24167">MPQKYFWPLAMISGLILWAACKKEVSREGEPPTAPATTCSYAPYTTGSAYNFENVNNSTKDTTRFSVNITGDTIINGLVYKKLASDTATTYDHCDNGSYHQMVRGISYEGYTADSVMSIYLKDNVPAGATWSDTVTVKNGADQQTVYLTYTITQKGVVKKVYDLDYTDVIGVRLSATVKVLGIPVSLGTLATNYYAKGVGLIQIDQPTDTTRLRDYNIEP</sequence>
<proteinExistence type="predicted"/>
<name>A0A5B2W2I2_9BACT</name>
<evidence type="ECO:0000313" key="1">
    <source>
        <dbReference type="EMBL" id="KAA2245058.1"/>
    </source>
</evidence>
<reference evidence="1 2" key="1">
    <citation type="submission" date="2019-09" db="EMBL/GenBank/DDBJ databases">
        <title>Chitinophaga ginsengihumi sp. nov., isolated from soil of ginseng rhizosphere.</title>
        <authorList>
            <person name="Lee J."/>
        </authorList>
    </citation>
    <scope>NUCLEOTIDE SEQUENCE [LARGE SCALE GENOMIC DNA]</scope>
    <source>
        <strain evidence="1 2">BN140078</strain>
    </source>
</reference>
<evidence type="ECO:0000313" key="2">
    <source>
        <dbReference type="Proteomes" id="UP000324611"/>
    </source>
</evidence>
<dbReference type="PROSITE" id="PS51257">
    <property type="entry name" value="PROKAR_LIPOPROTEIN"/>
    <property type="match status" value="1"/>
</dbReference>
<dbReference type="EMBL" id="VUOC01000001">
    <property type="protein sequence ID" value="KAA2245058.1"/>
    <property type="molecule type" value="Genomic_DNA"/>
</dbReference>